<name>A0A4Q0MPP1_9HYPH</name>
<evidence type="ECO:0000256" key="1">
    <source>
        <dbReference type="SAM" id="SignalP"/>
    </source>
</evidence>
<sequence length="78" mass="8171">MIRRLAGLAATVALALGAAAAAGAAARPAPGPDSAQDRDVEVRGRRLHVVVLELVADGAPGRRQIGRSPNFWMIFDQQ</sequence>
<feature type="signal peptide" evidence="1">
    <location>
        <begin position="1"/>
        <end position="24"/>
    </location>
</feature>
<evidence type="ECO:0000313" key="2">
    <source>
        <dbReference type="EMBL" id="RXF75615.1"/>
    </source>
</evidence>
<reference evidence="2 3" key="1">
    <citation type="submission" date="2018-12" db="EMBL/GenBank/DDBJ databases">
        <title>bacterium Hansschlegelia zhihuaiae S113.</title>
        <authorList>
            <person name="He J."/>
        </authorList>
    </citation>
    <scope>NUCLEOTIDE SEQUENCE [LARGE SCALE GENOMIC DNA]</scope>
    <source>
        <strain evidence="2 3">S 113</strain>
    </source>
</reference>
<gene>
    <name evidence="2" type="ORF">EK403_01885</name>
</gene>
<keyword evidence="1" id="KW-0732">Signal</keyword>
<keyword evidence="3" id="KW-1185">Reference proteome</keyword>
<comment type="caution">
    <text evidence="2">The sequence shown here is derived from an EMBL/GenBank/DDBJ whole genome shotgun (WGS) entry which is preliminary data.</text>
</comment>
<dbReference type="Proteomes" id="UP000289708">
    <property type="component" value="Unassembled WGS sequence"/>
</dbReference>
<feature type="chain" id="PRO_5020341882" evidence="1">
    <location>
        <begin position="25"/>
        <end position="78"/>
    </location>
</feature>
<evidence type="ECO:0000313" key="3">
    <source>
        <dbReference type="Proteomes" id="UP000289708"/>
    </source>
</evidence>
<protein>
    <submittedName>
        <fullName evidence="2">Uncharacterized protein</fullName>
    </submittedName>
</protein>
<dbReference type="EMBL" id="RYFI01000001">
    <property type="protein sequence ID" value="RXF75615.1"/>
    <property type="molecule type" value="Genomic_DNA"/>
</dbReference>
<dbReference type="AlphaFoldDB" id="A0A4Q0MPP1"/>
<organism evidence="2 3">
    <name type="scientific">Hansschlegelia zhihuaiae</name>
    <dbReference type="NCBI Taxonomy" id="405005"/>
    <lineage>
        <taxon>Bacteria</taxon>
        <taxon>Pseudomonadati</taxon>
        <taxon>Pseudomonadota</taxon>
        <taxon>Alphaproteobacteria</taxon>
        <taxon>Hyphomicrobiales</taxon>
        <taxon>Methylopilaceae</taxon>
        <taxon>Hansschlegelia</taxon>
    </lineage>
</organism>
<dbReference type="RefSeq" id="WP_128775795.1">
    <property type="nucleotide sequence ID" value="NZ_RYFI01000001.1"/>
</dbReference>
<proteinExistence type="predicted"/>
<accession>A0A4Q0MPP1</accession>